<dbReference type="Proteomes" id="UP001186944">
    <property type="component" value="Unassembled WGS sequence"/>
</dbReference>
<comment type="caution">
    <text evidence="7">The sequence shown here is derived from an EMBL/GenBank/DDBJ whole genome shotgun (WGS) entry which is preliminary data.</text>
</comment>
<dbReference type="GO" id="GO:0005178">
    <property type="term" value="F:integrin binding"/>
    <property type="evidence" value="ECO:0007669"/>
    <property type="project" value="TreeGrafter"/>
</dbReference>
<dbReference type="EMBL" id="VSWD01000010">
    <property type="protein sequence ID" value="KAK3090705.1"/>
    <property type="molecule type" value="Genomic_DNA"/>
</dbReference>
<keyword evidence="4" id="KW-1015">Disulfide bond</keyword>
<evidence type="ECO:0000313" key="7">
    <source>
        <dbReference type="EMBL" id="KAK3090705.1"/>
    </source>
</evidence>
<dbReference type="Gene3D" id="2.60.40.1510">
    <property type="entry name" value="ntegrin, alpha v. Chain A, domain 3"/>
    <property type="match status" value="1"/>
</dbReference>
<sequence length="457" mass="50988">MSHDCSFASDRSSFSSTFATVEARLKDEGQGLTLYFYKVIFTTVGKCNVRLPGIMLENEEDPCSGHTCDKCMVSGTDCGWCADPVSNSQLKIFNEKKIISNVRPGTGLRIQLNGTIPQSIRGKKTNLKMKIIGSKHRQLTHRMETDCRNMNQKKANLIICKRISIGGTISITLDLKLKSCLGAKHRSKLLLRVRAGNVKQTIHILVKDTCKCSCKSRKQKKRQRCVYNGKMAIGNCKCVATDLARLESPRLGAGEEFNANEDTKEYPKASDLVGCENCDVKKHCSAYGLCVDCLAFFNSPMPRRMCGPFCKRGFPLVTKVLGLPDHDNVCTYTDKDGCRIRYREIEDGIIEVGAVKECPKESPSCSNATCIGKNGGCNNLCDTLEPCVRCLEFRDYSQHKSARECQASCQQYSGRIQPVNFFSGILIVLFHIHTIYSFIITTCWVALGRDYSYLQEA</sequence>
<dbReference type="GO" id="GO:0005925">
    <property type="term" value="C:focal adhesion"/>
    <property type="evidence" value="ECO:0007669"/>
    <property type="project" value="TreeGrafter"/>
</dbReference>
<dbReference type="InterPro" id="IPR036349">
    <property type="entry name" value="Integrin_bsu_tail_dom_sf"/>
</dbReference>
<keyword evidence="8" id="KW-1185">Reference proteome</keyword>
<dbReference type="InterPro" id="IPR032695">
    <property type="entry name" value="Integrin_dom_sf"/>
</dbReference>
<comment type="subcellular location">
    <subcellularLocation>
        <location evidence="1">Membrane</location>
        <topology evidence="1">Single-pass type I membrane protein</topology>
    </subcellularLocation>
</comment>
<keyword evidence="5" id="KW-0325">Glycoprotein</keyword>
<protein>
    <submittedName>
        <fullName evidence="7">Uncharacterized protein</fullName>
    </submittedName>
</protein>
<feature type="transmembrane region" description="Helical" evidence="6">
    <location>
        <begin position="421"/>
        <end position="447"/>
    </location>
</feature>
<dbReference type="GO" id="GO:0009986">
    <property type="term" value="C:cell surface"/>
    <property type="evidence" value="ECO:0007669"/>
    <property type="project" value="TreeGrafter"/>
</dbReference>
<dbReference type="SUPFAM" id="SSF69179">
    <property type="entry name" value="Integrin domains"/>
    <property type="match status" value="1"/>
</dbReference>
<dbReference type="PANTHER" id="PTHR10082">
    <property type="entry name" value="INTEGRIN BETA SUBUNIT"/>
    <property type="match status" value="1"/>
</dbReference>
<dbReference type="GO" id="GO:0007160">
    <property type="term" value="P:cell-matrix adhesion"/>
    <property type="evidence" value="ECO:0007669"/>
    <property type="project" value="TreeGrafter"/>
</dbReference>
<dbReference type="PANTHER" id="PTHR10082:SF60">
    <property type="entry name" value="INTEGRIN BETA-PS"/>
    <property type="match status" value="1"/>
</dbReference>
<dbReference type="GO" id="GO:0016477">
    <property type="term" value="P:cell migration"/>
    <property type="evidence" value="ECO:0007669"/>
    <property type="project" value="TreeGrafter"/>
</dbReference>
<gene>
    <name evidence="7" type="ORF">FSP39_013895</name>
</gene>
<dbReference type="GO" id="GO:0098609">
    <property type="term" value="P:cell-cell adhesion"/>
    <property type="evidence" value="ECO:0007669"/>
    <property type="project" value="TreeGrafter"/>
</dbReference>
<evidence type="ECO:0000256" key="5">
    <source>
        <dbReference type="ARBA" id="ARBA00023180"/>
    </source>
</evidence>
<dbReference type="InterPro" id="IPR015812">
    <property type="entry name" value="Integrin_bsu"/>
</dbReference>
<keyword evidence="3 6" id="KW-0472">Membrane</keyword>
<dbReference type="GO" id="GO:0007229">
    <property type="term" value="P:integrin-mediated signaling pathway"/>
    <property type="evidence" value="ECO:0007669"/>
    <property type="project" value="UniProtKB-KW"/>
</dbReference>
<dbReference type="GO" id="GO:0033627">
    <property type="term" value="P:cell adhesion mediated by integrin"/>
    <property type="evidence" value="ECO:0007669"/>
    <property type="project" value="TreeGrafter"/>
</dbReference>
<evidence type="ECO:0000256" key="2">
    <source>
        <dbReference type="ARBA" id="ARBA00023037"/>
    </source>
</evidence>
<dbReference type="AlphaFoldDB" id="A0AA88XYS8"/>
<dbReference type="GO" id="GO:0008305">
    <property type="term" value="C:integrin complex"/>
    <property type="evidence" value="ECO:0007669"/>
    <property type="project" value="TreeGrafter"/>
</dbReference>
<evidence type="ECO:0000256" key="3">
    <source>
        <dbReference type="ARBA" id="ARBA00023136"/>
    </source>
</evidence>
<keyword evidence="2" id="KW-0401">Integrin</keyword>
<name>A0AA88XYS8_PINIB</name>
<organism evidence="7 8">
    <name type="scientific">Pinctada imbricata</name>
    <name type="common">Atlantic pearl-oyster</name>
    <name type="synonym">Pinctada martensii</name>
    <dbReference type="NCBI Taxonomy" id="66713"/>
    <lineage>
        <taxon>Eukaryota</taxon>
        <taxon>Metazoa</taxon>
        <taxon>Spiralia</taxon>
        <taxon>Lophotrochozoa</taxon>
        <taxon>Mollusca</taxon>
        <taxon>Bivalvia</taxon>
        <taxon>Autobranchia</taxon>
        <taxon>Pteriomorphia</taxon>
        <taxon>Pterioida</taxon>
        <taxon>Pterioidea</taxon>
        <taxon>Pteriidae</taxon>
        <taxon>Pinctada</taxon>
    </lineage>
</organism>
<proteinExistence type="predicted"/>
<dbReference type="SUPFAM" id="SSF69687">
    <property type="entry name" value="Integrin beta tail domain"/>
    <property type="match status" value="1"/>
</dbReference>
<evidence type="ECO:0000313" key="8">
    <source>
        <dbReference type="Proteomes" id="UP001186944"/>
    </source>
</evidence>
<keyword evidence="6" id="KW-1133">Transmembrane helix</keyword>
<keyword evidence="6" id="KW-0812">Transmembrane</keyword>
<evidence type="ECO:0000256" key="6">
    <source>
        <dbReference type="SAM" id="Phobius"/>
    </source>
</evidence>
<evidence type="ECO:0000256" key="1">
    <source>
        <dbReference type="ARBA" id="ARBA00004479"/>
    </source>
</evidence>
<accession>A0AA88XYS8</accession>
<reference evidence="7" key="1">
    <citation type="submission" date="2019-08" db="EMBL/GenBank/DDBJ databases">
        <title>The improved chromosome-level genome for the pearl oyster Pinctada fucata martensii using PacBio sequencing and Hi-C.</title>
        <authorList>
            <person name="Zheng Z."/>
        </authorList>
    </citation>
    <scope>NUCLEOTIDE SEQUENCE</scope>
    <source>
        <strain evidence="7">ZZ-2019</strain>
        <tissue evidence="7">Adductor muscle</tissue>
    </source>
</reference>
<evidence type="ECO:0000256" key="4">
    <source>
        <dbReference type="ARBA" id="ARBA00023157"/>
    </source>
</evidence>